<dbReference type="Proteomes" id="UP000514720">
    <property type="component" value="Chromosome"/>
</dbReference>
<dbReference type="KEGG" id="xcl:G4Z02_08025"/>
<feature type="domain" description="Fibronectin type-III" evidence="2">
    <location>
        <begin position="242"/>
        <end position="326"/>
    </location>
</feature>
<evidence type="ECO:0000259" key="2">
    <source>
        <dbReference type="SMART" id="SM00060"/>
    </source>
</evidence>
<name>A0A7L7KS97_9MOLU</name>
<dbReference type="EMBL" id="CP048914">
    <property type="protein sequence ID" value="QMS85691.1"/>
    <property type="molecule type" value="Genomic_DNA"/>
</dbReference>
<accession>A0A7L7KS97</accession>
<feature type="chain" id="PRO_5036446109" description="Fibronectin type-III domain-containing protein" evidence="1">
    <location>
        <begin position="20"/>
        <end position="2798"/>
    </location>
</feature>
<feature type="domain" description="Fibronectin type-III" evidence="2">
    <location>
        <begin position="2322"/>
        <end position="2466"/>
    </location>
</feature>
<reference evidence="3 4" key="1">
    <citation type="submission" date="2020-02" db="EMBL/GenBank/DDBJ databases">
        <authorList>
            <person name="Zheng R.K."/>
            <person name="Sun C.M."/>
        </authorList>
    </citation>
    <scope>NUCLEOTIDE SEQUENCE [LARGE SCALE GENOMIC DNA]</scope>
    <source>
        <strain evidence="4">zrk13</strain>
    </source>
</reference>
<keyword evidence="4" id="KW-1185">Reference proteome</keyword>
<feature type="signal peptide" evidence="1">
    <location>
        <begin position="1"/>
        <end position="19"/>
    </location>
</feature>
<feature type="domain" description="Fibronectin type-III" evidence="2">
    <location>
        <begin position="544"/>
        <end position="629"/>
    </location>
</feature>
<dbReference type="RefSeq" id="WP_258877496.1">
    <property type="nucleotide sequence ID" value="NZ_CP048914.1"/>
</dbReference>
<dbReference type="PROSITE" id="PS51257">
    <property type="entry name" value="PROKAR_LIPOPROTEIN"/>
    <property type="match status" value="1"/>
</dbReference>
<evidence type="ECO:0000313" key="4">
    <source>
        <dbReference type="Proteomes" id="UP000514720"/>
    </source>
</evidence>
<sequence length="2798" mass="304114">MRKFLIIITALVMSLILTACNDDGEVIAPTFVSVRVDNIEPVTGGEFYTYYRGKGDTVTVEVALTNPSNLKIKSVVINGYTHFSTKFDPTSTNTLITFDLDVGTTLEETIYSVDRINYLDGENNQYVTITNNNEFRVYVYKDLPSISRENFSTTIESISVDFNIEDEDSVILPDTLIAYLYSGETLIDSESIESGLITVTFTGLLAHRDYEIKIIGSYDLDDGNDVQSNIPLYSETYSTLRKGLPSASIENVETSSNSVTFDVNFNDEDNVVTPGGLVVGIYNDDILVDSINLTGTTTELTFEDLLNDKSYDIEVRADYDLNDGIGVQEDNTLAIHTFSTLPRQVPTPAILNMDLQENSIEFDVFINDPFDVIDETTLYAEIYIEGEYVDTAVIEQYHVDFQVSNLFSNKDFTIKILGDYDLNNGLGIQEDQVLLSNTYNTLENAIPSINIVGILVEQGYVTIDLQVLDANETLMGSIEAFLYEGDTVVQTVEFDKTATQIIFDYPTTSETNYYIEFVADYNLRDETGAKFDQVLRRIVSYTAEDKAPIAEIHNVVATTSTIDFDVVIIDADGTSIPGETYAYLYLGSTEITSVLVSEGHNSIEVDGLLSNNQYTIEVIGDYNLDDGSGVLEDMMLIALDVMTLSKDLPTYDLLDSEQDQNSITIDVDIIDDFGVVEPGSIIAELLYEGTSIATQPLVIGENFNIEFVGLLSDNNYTIRLYADYDLNDGNGVISNYMIDEITIKTDRNDEPSASIISQQANQETITLGIEVYDVHSVITGNLRAILLEVDSGTGDLIPTGDEITLNVGINNNVTFDTVYAETRYYINIVADYDLNDGEAAVTDALLEQISLTTTGYNRVFGSISNVIVTSNSITFDTFVNDDSSIITGNLQAVLYKDDVATGDVVPVVLGAQEGVAFLGVDSATDYTIKLEADYDLNLETSPELAVVLDEVDVRTDDLAAPTVGFGNLITDYTSFIVDIEVRDNDGTITDNLIAELYEDGLKIAEQPLTVGQNLAVAFDTLYSDYDYTVRVFADYNRNDELGEQLHQEIGTFELHTDTKPLPEYVLSNLSLTKTEITFNITFDDVEDVMIDGTLYVGLYVGDSLIDEIQYDSDTVSFDIANFIADFDFEIRFTGDYNLGDNQGDVLDGTIASLTFTTLTNAVPEASITGAVATQTTVEATVNVTDVDNTIVAGLEARLIDNTGAEVAPAIPLVVGSNAISFDFTTMYQELYRVVIVADYNLRDATATQDDAILAETVVSIYNKLIPEAIISDINLDQTSITFDAMVYDNDATIIAASTFVQLYLDGTYIDQLPLDINLLNDDLSFPGLRSNRDYELRVITDYDSSDGVGTYANQTLVSTVVTTNAQAAPTTSVLEDSITEDSIIVDVVITDTDAVSSERRVVLYDQFGTVVETILVSIGTNDNVTFNTGLYANESYTVKVFIDYDLNTGLSTVINEELASSTFTTDALEAPSASFNIDGFDADSIDFTVIVEDDYSVTNNLKAVLYLNGSEVDSIPLNVGEQSETFSGLASSSEYLIQIETDYDLQERSGEVFGEVIVFTYQTTRAVLIPVVNIGSIATDFDAFDVGITVVDDDGAITGNLKAVLYKDGIATVQEEVLVVGENTVTFDTLLANNEYEVKVFADYDLEDGAGEQTDVEFDSQLVTTAAKETPSIQTSNVSITYDQVSFDVRVLDNNGVYTNNTLIASLYDGVTLIASQELLTDQVLFDLSGFIADYPFEIRITGDYNLDDGNGLIDDGVLASIELRTLAYDAPSISIGDITPHQNSVDTTIVVTDNDDTSVVATIIATLYDETETPMDSVVLSVGSNDVSFSHTVTQDQFYSIVVTADYDLLDGTGVQDDAILGEAVLISYNLLAPEAVIENIVVDETSITFDATIYDNNSVTTGNLYAQLYLDGVYEAQTIINVGANPGENFTGLLSGTEYEIRIVTDYNNGDGNGVYSSVMAISETATTDSYAVPTASFDLDTLNNDTIIVDVTVTDFDSVTTSRDAVLYNEAGVEVDRIGLNIGFNSNVEFTGLFTNETYILQVEVDYDLNDGEPISEDVGILTETIVDRTFQTSSLNVPTSTIVTETAASTTITLELESVDTHSTLDGSIEAVLYQNNIEVTRQNVALGTTIITFTGLDSDTEYYIEIIGDYDLGEVSGAITDEILDFSYVVTLEKVVPQITLNSTTVSEDEVVIEYTIDDVDGVMTPGTVKALLVVNDSVVATQAVSINTISFDLSGFLANFPFEIRFTADYDLDDGAGLQDDGLIATFSLSTLAYEVPSAAISGTTVLPTTLDMTVEITDDDNTTIGNIEAILYDSSGAVLDTVVLNVGTNNISFDYIIIEQTSYRVEIQADYNQLDGVGDLTDQVLAEQVVYIQDKPEVAPTATIDAITPANTTLDVDITVIDNDNVNTNLSAVLYLNSVEVDSIALVIGVNNIQFSTLLAGTEYEIKVFADYELDDGNGPVADVELVSQTQSTDVLVTIDNITNDLVSNKGHHLVDITIDDASSILTTSIMTATLYEGLTTKATYIITSDTTTTIEMTNLLTNYDYRLVISASYDVGAGTETEAVYEYEFTTDVPATPSAVINSLTEGDTTIDFDIDVTDDDTVITGNLQAVLYKDGIATGDTIALIVGNNTDQFSGLLSGVEYEVRVETDYNLLDGNGVQAAEMLATDTSTTTAQVAPTVSIENFVNWENVADNLEVDITIGSDTDTVATDTSWTAYLYVNGVYVDEVDMYVSNANSNPEGGTRTITFSNYTIIGGESYTIIVTASIDLNDGDGASETALDSASGIDAGN</sequence>
<proteinExistence type="predicted"/>
<feature type="domain" description="Fibronectin type-III" evidence="2">
    <location>
        <begin position="1568"/>
        <end position="1651"/>
    </location>
</feature>
<keyword evidence="1" id="KW-0732">Signal</keyword>
<organism evidence="3 4">
    <name type="scientific">Candidatus Xianfuyuplasma coldseepsis</name>
    <dbReference type="NCBI Taxonomy" id="2782163"/>
    <lineage>
        <taxon>Bacteria</taxon>
        <taxon>Bacillati</taxon>
        <taxon>Mycoplasmatota</taxon>
        <taxon>Mollicutes</taxon>
        <taxon>Candidatus Izemoplasmatales</taxon>
        <taxon>Candidatus Izemoplasmataceae</taxon>
        <taxon>Candidatus Xianfuyuplasma</taxon>
    </lineage>
</organism>
<gene>
    <name evidence="3" type="ORF">G4Z02_08025</name>
</gene>
<feature type="domain" description="Fibronectin type-III" evidence="2">
    <location>
        <begin position="2079"/>
        <end position="2160"/>
    </location>
</feature>
<evidence type="ECO:0000256" key="1">
    <source>
        <dbReference type="SAM" id="SignalP"/>
    </source>
</evidence>
<dbReference type="InterPro" id="IPR003961">
    <property type="entry name" value="FN3_dom"/>
</dbReference>
<evidence type="ECO:0000313" key="3">
    <source>
        <dbReference type="EMBL" id="QMS85691.1"/>
    </source>
</evidence>
<protein>
    <recommendedName>
        <fullName evidence="2">Fibronectin type-III domain-containing protein</fullName>
    </recommendedName>
</protein>
<dbReference type="SMART" id="SM00060">
    <property type="entry name" value="FN3"/>
    <property type="match status" value="6"/>
</dbReference>
<feature type="domain" description="Fibronectin type-III" evidence="2">
    <location>
        <begin position="1872"/>
        <end position="1956"/>
    </location>
</feature>